<dbReference type="GO" id="GO:0002953">
    <property type="term" value="F:5'-deoxynucleotidase activity"/>
    <property type="evidence" value="ECO:0007669"/>
    <property type="project" value="UniProtKB-EC"/>
</dbReference>
<gene>
    <name evidence="9" type="ORF">K8I29_06335</name>
</gene>
<evidence type="ECO:0000256" key="1">
    <source>
        <dbReference type="ARBA" id="ARBA00001638"/>
    </source>
</evidence>
<dbReference type="Gene3D" id="1.10.3210.10">
    <property type="entry name" value="Hypothetical protein af1432"/>
    <property type="match status" value="1"/>
</dbReference>
<dbReference type="AlphaFoldDB" id="A0A953M0Y5"/>
<reference evidence="9" key="2">
    <citation type="submission" date="2021-08" db="EMBL/GenBank/DDBJ databases">
        <authorList>
            <person name="Dalcin Martins P."/>
        </authorList>
    </citation>
    <scope>NUCLEOTIDE SEQUENCE</scope>
    <source>
        <strain evidence="9">MAG_39</strain>
    </source>
</reference>
<keyword evidence="6" id="KW-0479">Metal-binding</keyword>
<dbReference type="PANTHER" id="PTHR11845:SF13">
    <property type="entry name" value="5'-DEOXYNUCLEOTIDASE HDDC2"/>
    <property type="match status" value="1"/>
</dbReference>
<dbReference type="GO" id="GO:0046872">
    <property type="term" value="F:metal ion binding"/>
    <property type="evidence" value="ECO:0007669"/>
    <property type="project" value="UniProtKB-KW"/>
</dbReference>
<reference evidence="9" key="1">
    <citation type="journal article" date="2021" name="bioRxiv">
        <title>Unraveling nitrogen, sulfur and carbon metabolic pathways and microbial community transcriptional responses to substrate deprivation and toxicity stresses in a bioreactor mimicking anoxic brackish coastal sediment conditions.</title>
        <authorList>
            <person name="Martins P.D."/>
            <person name="Echeveste M.J."/>
            <person name="Arshad A."/>
            <person name="Kurth J."/>
            <person name="Ouboter H."/>
            <person name="Jetten M.S.M."/>
            <person name="Welte C.U."/>
        </authorList>
    </citation>
    <scope>NUCLEOTIDE SEQUENCE</scope>
    <source>
        <strain evidence="9">MAG_39</strain>
    </source>
</reference>
<dbReference type="EC" id="3.1.3.89" evidence="5"/>
<keyword evidence="7" id="KW-0378">Hydrolase</keyword>
<evidence type="ECO:0000256" key="4">
    <source>
        <dbReference type="ARBA" id="ARBA00011738"/>
    </source>
</evidence>
<evidence type="ECO:0000256" key="3">
    <source>
        <dbReference type="ARBA" id="ARBA00001941"/>
    </source>
</evidence>
<dbReference type="InterPro" id="IPR039356">
    <property type="entry name" value="YfbR/HDDC2"/>
</dbReference>
<sequence>MKRIANFLFEAGMLKRTPRTGFQFLGSGAESVAEHIFRTVYIGYALGRMSEGVDADRIMKMCLFHDLPEARTGDLNYVNKKYVKADEVKAVNDLAETLPFGGEIRELLFEFLEGKTREAQLARDADQIEIILALKEYKDLGNKYADEWLDFAMKRLKTDVGLTLARTILETDSSLWWFSDKGDWWVDAGKGKKEGTDREP</sequence>
<comment type="caution">
    <text evidence="9">The sequence shown here is derived from an EMBL/GenBank/DDBJ whole genome shotgun (WGS) entry which is preliminary data.</text>
</comment>
<dbReference type="SUPFAM" id="SSF109604">
    <property type="entry name" value="HD-domain/PDEase-like"/>
    <property type="match status" value="1"/>
</dbReference>
<dbReference type="SMART" id="SM00471">
    <property type="entry name" value="HDc"/>
    <property type="match status" value="1"/>
</dbReference>
<evidence type="ECO:0000313" key="10">
    <source>
        <dbReference type="Proteomes" id="UP000705867"/>
    </source>
</evidence>
<evidence type="ECO:0000256" key="5">
    <source>
        <dbReference type="ARBA" id="ARBA00012964"/>
    </source>
</evidence>
<dbReference type="Pfam" id="PF13023">
    <property type="entry name" value="HD_3"/>
    <property type="match status" value="1"/>
</dbReference>
<proteinExistence type="predicted"/>
<evidence type="ECO:0000256" key="2">
    <source>
        <dbReference type="ARBA" id="ARBA00001936"/>
    </source>
</evidence>
<organism evidence="9 10">
    <name type="scientific">Candidatus Nitrobium versatile</name>
    <dbReference type="NCBI Taxonomy" id="2884831"/>
    <lineage>
        <taxon>Bacteria</taxon>
        <taxon>Pseudomonadati</taxon>
        <taxon>Nitrospirota</taxon>
        <taxon>Nitrospiria</taxon>
        <taxon>Nitrospirales</taxon>
        <taxon>Nitrospiraceae</taxon>
        <taxon>Candidatus Nitrobium</taxon>
    </lineage>
</organism>
<comment type="catalytic activity">
    <reaction evidence="1">
        <text>a 2'-deoxyribonucleoside 5'-phosphate + H2O = a 2'-deoxyribonucleoside + phosphate</text>
        <dbReference type="Rhea" id="RHEA:36167"/>
        <dbReference type="ChEBI" id="CHEBI:15377"/>
        <dbReference type="ChEBI" id="CHEBI:18274"/>
        <dbReference type="ChEBI" id="CHEBI:43474"/>
        <dbReference type="ChEBI" id="CHEBI:65317"/>
        <dbReference type="EC" id="3.1.3.89"/>
    </reaction>
</comment>
<evidence type="ECO:0000313" key="9">
    <source>
        <dbReference type="EMBL" id="MBZ0155820.1"/>
    </source>
</evidence>
<feature type="domain" description="HD/PDEase" evidence="8">
    <location>
        <begin position="28"/>
        <end position="140"/>
    </location>
</feature>
<dbReference type="PANTHER" id="PTHR11845">
    <property type="entry name" value="5'-DEOXYNUCLEOTIDASE HDDC2"/>
    <property type="match status" value="1"/>
</dbReference>
<dbReference type="Proteomes" id="UP000705867">
    <property type="component" value="Unassembled WGS sequence"/>
</dbReference>
<evidence type="ECO:0000256" key="6">
    <source>
        <dbReference type="ARBA" id="ARBA00022723"/>
    </source>
</evidence>
<comment type="subunit">
    <text evidence="4">Homodimer.</text>
</comment>
<dbReference type="EMBL" id="JAIOIV010000049">
    <property type="protein sequence ID" value="MBZ0155820.1"/>
    <property type="molecule type" value="Genomic_DNA"/>
</dbReference>
<protein>
    <recommendedName>
        <fullName evidence="5">5'-deoxynucleotidase</fullName>
        <ecNumber evidence="5">3.1.3.89</ecNumber>
    </recommendedName>
</protein>
<comment type="cofactor">
    <cofactor evidence="3">
        <name>Co(2+)</name>
        <dbReference type="ChEBI" id="CHEBI:48828"/>
    </cofactor>
</comment>
<name>A0A953M0Y5_9BACT</name>
<evidence type="ECO:0000256" key="7">
    <source>
        <dbReference type="ARBA" id="ARBA00022801"/>
    </source>
</evidence>
<evidence type="ECO:0000259" key="8">
    <source>
        <dbReference type="SMART" id="SM00471"/>
    </source>
</evidence>
<comment type="cofactor">
    <cofactor evidence="2">
        <name>Mn(2+)</name>
        <dbReference type="ChEBI" id="CHEBI:29035"/>
    </cofactor>
</comment>
<dbReference type="InterPro" id="IPR003607">
    <property type="entry name" value="HD/PDEase_dom"/>
</dbReference>
<dbReference type="GO" id="GO:0005737">
    <property type="term" value="C:cytoplasm"/>
    <property type="evidence" value="ECO:0007669"/>
    <property type="project" value="TreeGrafter"/>
</dbReference>
<dbReference type="InterPro" id="IPR006674">
    <property type="entry name" value="HD_domain"/>
</dbReference>
<accession>A0A953M0Y5</accession>